<sequence>MRSAPSQAALQAAAPERPVFRHRTLPVTRAALGRTYRPGCPVPPHRLRLLRMSHWGFDGKVHTGAMVVHERVAKEVLYVFGKAFAAKFPIRKMRPVSAYNGSDHASMADDNTSAFNCRQVVGNPGRLSQHAYGDAIDINTVENPYVDRTGRVHPPAGARHLDRTHRAKGVIREGDALTRAFRAVGWQWGGRWSNPDYQHFSRNGR</sequence>
<gene>
    <name evidence="2" type="ORF">SAMN05421806_101967</name>
</gene>
<name>A0A1G8UNL2_9ACTN</name>
<protein>
    <submittedName>
        <fullName evidence="2">D-alanyl-D-alanine carboxypeptidase</fullName>
    </submittedName>
</protein>
<dbReference type="STRING" id="417292.SAMN05421806_101967"/>
<organism evidence="2 3">
    <name type="scientific">Streptomyces indicus</name>
    <dbReference type="NCBI Taxonomy" id="417292"/>
    <lineage>
        <taxon>Bacteria</taxon>
        <taxon>Bacillati</taxon>
        <taxon>Actinomycetota</taxon>
        <taxon>Actinomycetes</taxon>
        <taxon>Kitasatosporales</taxon>
        <taxon>Streptomycetaceae</taxon>
        <taxon>Streptomyces</taxon>
    </lineage>
</organism>
<accession>A0A1G8UNL2</accession>
<dbReference type="Pfam" id="PF13539">
    <property type="entry name" value="Peptidase_M15_4"/>
    <property type="match status" value="1"/>
</dbReference>
<proteinExistence type="predicted"/>
<dbReference type="SUPFAM" id="SSF55166">
    <property type="entry name" value="Hedgehog/DD-peptidase"/>
    <property type="match status" value="1"/>
</dbReference>
<dbReference type="Gene3D" id="3.30.1380.10">
    <property type="match status" value="1"/>
</dbReference>
<dbReference type="Proteomes" id="UP000199155">
    <property type="component" value="Unassembled WGS sequence"/>
</dbReference>
<reference evidence="2 3" key="1">
    <citation type="submission" date="2016-10" db="EMBL/GenBank/DDBJ databases">
        <authorList>
            <person name="de Groot N.N."/>
        </authorList>
    </citation>
    <scope>NUCLEOTIDE SEQUENCE [LARGE SCALE GENOMIC DNA]</scope>
    <source>
        <strain evidence="2 3">CGMCC 4.5727</strain>
    </source>
</reference>
<dbReference type="AlphaFoldDB" id="A0A1G8UNL2"/>
<evidence type="ECO:0000259" key="1">
    <source>
        <dbReference type="Pfam" id="PF13539"/>
    </source>
</evidence>
<keyword evidence="2" id="KW-0645">Protease</keyword>
<feature type="domain" description="Peptidase M15C" evidence="1">
    <location>
        <begin position="125"/>
        <end position="201"/>
    </location>
</feature>
<evidence type="ECO:0000313" key="2">
    <source>
        <dbReference type="EMBL" id="SDJ55383.1"/>
    </source>
</evidence>
<dbReference type="InterPro" id="IPR039561">
    <property type="entry name" value="Peptidase_M15C"/>
</dbReference>
<keyword evidence="3" id="KW-1185">Reference proteome</keyword>
<dbReference type="GO" id="GO:0004180">
    <property type="term" value="F:carboxypeptidase activity"/>
    <property type="evidence" value="ECO:0007669"/>
    <property type="project" value="UniProtKB-KW"/>
</dbReference>
<keyword evidence="2" id="KW-0121">Carboxypeptidase</keyword>
<evidence type="ECO:0000313" key="3">
    <source>
        <dbReference type="Proteomes" id="UP000199155"/>
    </source>
</evidence>
<keyword evidence="2" id="KW-0378">Hydrolase</keyword>
<dbReference type="InterPro" id="IPR009045">
    <property type="entry name" value="Zn_M74/Hedgehog-like"/>
</dbReference>
<dbReference type="EMBL" id="FNFF01000001">
    <property type="protein sequence ID" value="SDJ55383.1"/>
    <property type="molecule type" value="Genomic_DNA"/>
</dbReference>